<accession>A0A8D4C8E8</accession>
<name>A0A8D4C8E8_9GAMM</name>
<dbReference type="CDD" id="cd19166">
    <property type="entry name" value="HemeO-bac"/>
    <property type="match status" value="1"/>
</dbReference>
<gene>
    <name evidence="1" type="ORF">CL52_20455</name>
</gene>
<dbReference type="AlphaFoldDB" id="A0A8D4C8E8"/>
<dbReference type="InterPro" id="IPR016084">
    <property type="entry name" value="Haem_Oase-like_multi-hlx"/>
</dbReference>
<dbReference type="EMBL" id="CP007511">
    <property type="protein sequence ID" value="AJE17303.1"/>
    <property type="molecule type" value="Genomic_DNA"/>
</dbReference>
<protein>
    <recommendedName>
        <fullName evidence="3">Heme oxygenase</fullName>
    </recommendedName>
</protein>
<evidence type="ECO:0000313" key="1">
    <source>
        <dbReference type="EMBL" id="AJE17303.1"/>
    </source>
</evidence>
<proteinExistence type="predicted"/>
<sequence length="191" mass="20948">MMDCRQHLRQATATMHQQVDRAFSAFQLTEAAGYRGFLCAHARVLLPLEQVLDEAEAAQLLADWPQRRRSAALRADLADLAVMPPPALVIDRPADEGALWGLLYVLEGSRLGGRVLTERVRRADPDQPLRYLSHGNTAPLWPRFLESLQRRAAACDMASMQAAAVVLFARFAEAARQEQASAATAAAVGCK</sequence>
<organism evidence="1 2">
    <name type="scientific">Stutzerimonas balearica DSM 6083</name>
    <dbReference type="NCBI Taxonomy" id="1123016"/>
    <lineage>
        <taxon>Bacteria</taxon>
        <taxon>Pseudomonadati</taxon>
        <taxon>Pseudomonadota</taxon>
        <taxon>Gammaproteobacteria</taxon>
        <taxon>Pseudomonadales</taxon>
        <taxon>Pseudomonadaceae</taxon>
        <taxon>Stutzerimonas</taxon>
    </lineage>
</organism>
<evidence type="ECO:0000313" key="2">
    <source>
        <dbReference type="Proteomes" id="UP000031271"/>
    </source>
</evidence>
<dbReference type="Gene3D" id="1.20.910.10">
    <property type="entry name" value="Heme oxygenase-like"/>
    <property type="match status" value="1"/>
</dbReference>
<reference evidence="1 2" key="2">
    <citation type="journal article" name="Genome Announc.">
        <title>Complete Genome Sequence of Pseudomonas balearica DSM 6083T.</title>
        <authorList>
            <person name="Bennasar-Figueras A."/>
            <person name="Salva-Serra F."/>
            <person name="Jaen-Luchoro D."/>
            <person name="Segui C."/>
            <person name="Aliaga F."/>
            <person name="Busquets A."/>
            <person name="Gomila M."/>
            <person name="Moore E.R."/>
            <person name="Lalucat J."/>
        </authorList>
    </citation>
    <scope>NUCLEOTIDE SEQUENCE [LARGE SCALE GENOMIC DNA]</scope>
    <source>
        <strain evidence="2">DSM 6083</strain>
    </source>
</reference>
<dbReference type="Proteomes" id="UP000031271">
    <property type="component" value="Chromosome"/>
</dbReference>
<dbReference type="KEGG" id="pbm:CL52_20455"/>
<evidence type="ECO:0008006" key="3">
    <source>
        <dbReference type="Google" id="ProtNLM"/>
    </source>
</evidence>
<reference evidence="2" key="1">
    <citation type="submission" date="2014-03" db="EMBL/GenBank/DDBJ databases">
        <title>Complete genome of Pseudomonas balearica DSM 6083T, a sewage water isolate from an enrichment with 2-methylnaphthalene.</title>
        <authorList>
            <person name="Salva-Serra F."/>
            <person name="Jaen-Luchoro D."/>
            <person name="Busquets A."/>
            <person name="Pena A."/>
            <person name="Gomila M."/>
            <person name="Bosch R."/>
            <person name="Nogales B."/>
            <person name="Garcia-Valdes E."/>
            <person name="Lalucat J."/>
            <person name="Bennasar A."/>
        </authorList>
    </citation>
    <scope>NUCLEOTIDE SEQUENCE [LARGE SCALE GENOMIC DNA]</scope>
    <source>
        <strain evidence="2">DSM 6083</strain>
    </source>
</reference>
<dbReference type="SUPFAM" id="SSF48613">
    <property type="entry name" value="Heme oxygenase-like"/>
    <property type="match status" value="1"/>
</dbReference>